<evidence type="ECO:0000313" key="3">
    <source>
        <dbReference type="Proteomes" id="UP000230750"/>
    </source>
</evidence>
<sequence>MDSNPRLTWYLRQRNRILKKRDIASSEDNKKKMRDLIGDQKAIAPQLFNDDQYCGNYDAFELANEDGELEAFLKL</sequence>
<comment type="similarity">
    <text evidence="1">Belongs to the SH3BGR family.</text>
</comment>
<reference evidence="2 3" key="1">
    <citation type="journal article" date="2017" name="PLoS Biol.">
        <title>The sea cucumber genome provides insights into morphological evolution and visceral regeneration.</title>
        <authorList>
            <person name="Zhang X."/>
            <person name="Sun L."/>
            <person name="Yuan J."/>
            <person name="Sun Y."/>
            <person name="Gao Y."/>
            <person name="Zhang L."/>
            <person name="Li S."/>
            <person name="Dai H."/>
            <person name="Hamel J.F."/>
            <person name="Liu C."/>
            <person name="Yu Y."/>
            <person name="Liu S."/>
            <person name="Lin W."/>
            <person name="Guo K."/>
            <person name="Jin S."/>
            <person name="Xu P."/>
            <person name="Storey K.B."/>
            <person name="Huan P."/>
            <person name="Zhang T."/>
            <person name="Zhou Y."/>
            <person name="Zhang J."/>
            <person name="Lin C."/>
            <person name="Li X."/>
            <person name="Xing L."/>
            <person name="Huo D."/>
            <person name="Sun M."/>
            <person name="Wang L."/>
            <person name="Mercier A."/>
            <person name="Li F."/>
            <person name="Yang H."/>
            <person name="Xiang J."/>
        </authorList>
    </citation>
    <scope>NUCLEOTIDE SEQUENCE [LARGE SCALE GENOMIC DNA]</scope>
    <source>
        <strain evidence="2">Shaxun</strain>
        <tissue evidence="2">Muscle</tissue>
    </source>
</reference>
<dbReference type="Proteomes" id="UP000230750">
    <property type="component" value="Unassembled WGS sequence"/>
</dbReference>
<dbReference type="InterPro" id="IPR006993">
    <property type="entry name" value="Glut_rich_SH3-bd"/>
</dbReference>
<evidence type="ECO:0000256" key="1">
    <source>
        <dbReference type="ARBA" id="ARBA00007764"/>
    </source>
</evidence>
<comment type="caution">
    <text evidence="2">The sequence shown here is derived from an EMBL/GenBank/DDBJ whole genome shotgun (WGS) entry which is preliminary data.</text>
</comment>
<accession>A0A2G8L5M9</accession>
<dbReference type="PANTHER" id="PTHR12232:SF0">
    <property type="entry name" value="THIOREDOXIN DOMAIN-CONTAINING PROTEIN"/>
    <property type="match status" value="1"/>
</dbReference>
<dbReference type="STRING" id="307972.A0A2G8L5M9"/>
<dbReference type="InterPro" id="IPR051033">
    <property type="entry name" value="SH3BGR"/>
</dbReference>
<dbReference type="EMBL" id="MRZV01000210">
    <property type="protein sequence ID" value="PIK55562.1"/>
    <property type="molecule type" value="Genomic_DNA"/>
</dbReference>
<proteinExistence type="inferred from homology"/>
<evidence type="ECO:0000313" key="2">
    <source>
        <dbReference type="EMBL" id="PIK55562.1"/>
    </source>
</evidence>
<dbReference type="Gene3D" id="3.40.30.10">
    <property type="entry name" value="Glutaredoxin"/>
    <property type="match status" value="1"/>
</dbReference>
<dbReference type="SUPFAM" id="SSF52833">
    <property type="entry name" value="Thioredoxin-like"/>
    <property type="match status" value="1"/>
</dbReference>
<dbReference type="InterPro" id="IPR036249">
    <property type="entry name" value="Thioredoxin-like_sf"/>
</dbReference>
<dbReference type="Pfam" id="PF04908">
    <property type="entry name" value="SH3BGR"/>
    <property type="match status" value="1"/>
</dbReference>
<organism evidence="2 3">
    <name type="scientific">Stichopus japonicus</name>
    <name type="common">Sea cucumber</name>
    <dbReference type="NCBI Taxonomy" id="307972"/>
    <lineage>
        <taxon>Eukaryota</taxon>
        <taxon>Metazoa</taxon>
        <taxon>Echinodermata</taxon>
        <taxon>Eleutherozoa</taxon>
        <taxon>Echinozoa</taxon>
        <taxon>Holothuroidea</taxon>
        <taxon>Aspidochirotacea</taxon>
        <taxon>Aspidochirotida</taxon>
        <taxon>Stichopodidae</taxon>
        <taxon>Apostichopus</taxon>
    </lineage>
</organism>
<keyword evidence="3" id="KW-1185">Reference proteome</keyword>
<protein>
    <submittedName>
        <fullName evidence="2">Putative SH3 domain-binding glutamic acid-rich-like protein 3</fullName>
    </submittedName>
</protein>
<gene>
    <name evidence="2" type="ORF">BSL78_07518</name>
</gene>
<dbReference type="OrthoDB" id="9932926at2759"/>
<dbReference type="AlphaFoldDB" id="A0A2G8L5M9"/>
<dbReference type="GO" id="GO:0005737">
    <property type="term" value="C:cytoplasm"/>
    <property type="evidence" value="ECO:0007669"/>
    <property type="project" value="TreeGrafter"/>
</dbReference>
<dbReference type="PANTHER" id="PTHR12232">
    <property type="entry name" value="SH3 DOMAIN-BINDING GLUTAMIC ACID-RICH-LIKE PROTEIN"/>
    <property type="match status" value="1"/>
</dbReference>
<name>A0A2G8L5M9_STIJA</name>